<dbReference type="Pfam" id="PF00092">
    <property type="entry name" value="VWA"/>
    <property type="match status" value="1"/>
</dbReference>
<dbReference type="Gene3D" id="1.10.1280.10">
    <property type="entry name" value="Di-copper center containing domain from catechol oxidase"/>
    <property type="match status" value="2"/>
</dbReference>
<name>A0A7D9HKT2_PARCT</name>
<dbReference type="PANTHER" id="PTHR24020:SF20">
    <property type="entry name" value="PH DOMAIN-CONTAINING PROTEIN"/>
    <property type="match status" value="1"/>
</dbReference>
<dbReference type="GO" id="GO:0016491">
    <property type="term" value="F:oxidoreductase activity"/>
    <property type="evidence" value="ECO:0007669"/>
    <property type="project" value="InterPro"/>
</dbReference>
<dbReference type="AlphaFoldDB" id="A0A7D9HKT2"/>
<keyword evidence="2" id="KW-1185">Reference proteome</keyword>
<dbReference type="OrthoDB" id="6132182at2759"/>
<sequence>MACRKLFVLSALLVATGFSSCEKNFNAEELSKDDAFRDETSTDEISKRAVQSAKTTFNRLKSTFVGLAEKKGARGRPRFRGRPSSTSYKIDMVFVMDRSGSIGRRNFNLEKQFVANLIEYFPIFPARTRVAIVTYSTLVKLEFNFNKYINKECLRKGIQDIRYTGGMTATGTALQYVRNSLIFNAAAGARSGAKKVVFVLTDSKSNRGVTPGIPAGQLKSAGVIIFALGITYNIRQSELLAIATSPNHVFHVANYAVLNQVTQAIRGDLSKKCYNGQTVYDECGRKCRCLNGKLVKCCRLRREFTDMSYTERVRYINTVKTASTNPAYKPQYDTLLTLHKTIFFSGIHDIDFFLPWHRWYILQYENLLQQIDCRVTVPYWDWSLVGANPFSSSIWNTDFFNFEQMLRIQFHDLVHCRIDGKMCTIDSATAPEFFLHHGFVDKIWWDWQKQSNAHKFNTYFLTQAGLMTSTPYRSKDFLDLNNQPGCVCAEYVNPRNVAYGRIKVSQLKSVARLPLPPLSNKAAKLFRTSSVEIKLVTRLRVKIKPRRTVSKSALHGSDAKLGIKLSEIGQGD</sequence>
<evidence type="ECO:0000313" key="2">
    <source>
        <dbReference type="Proteomes" id="UP001152795"/>
    </source>
</evidence>
<dbReference type="PROSITE" id="PS51257">
    <property type="entry name" value="PROKAR_LIPOPROTEIN"/>
    <property type="match status" value="1"/>
</dbReference>
<protein>
    <submittedName>
        <fullName evidence="1">Tyrosinase-like isoform X2</fullName>
    </submittedName>
</protein>
<dbReference type="PROSITE" id="PS50234">
    <property type="entry name" value="VWFA"/>
    <property type="match status" value="1"/>
</dbReference>
<gene>
    <name evidence="1" type="ORF">PACLA_8A052017</name>
</gene>
<reference evidence="1" key="1">
    <citation type="submission" date="2020-04" db="EMBL/GenBank/DDBJ databases">
        <authorList>
            <person name="Alioto T."/>
            <person name="Alioto T."/>
            <person name="Gomez Garrido J."/>
        </authorList>
    </citation>
    <scope>NUCLEOTIDE SEQUENCE</scope>
    <source>
        <strain evidence="1">A484AB</strain>
    </source>
</reference>
<dbReference type="InterPro" id="IPR050525">
    <property type="entry name" value="ECM_Assembly_Org"/>
</dbReference>
<dbReference type="InterPro" id="IPR002035">
    <property type="entry name" value="VWF_A"/>
</dbReference>
<dbReference type="SMART" id="SM00327">
    <property type="entry name" value="VWA"/>
    <property type="match status" value="1"/>
</dbReference>
<dbReference type="InterPro" id="IPR008922">
    <property type="entry name" value="Di-copper_centre_dom_sf"/>
</dbReference>
<dbReference type="Proteomes" id="UP001152795">
    <property type="component" value="Unassembled WGS sequence"/>
</dbReference>
<comment type="caution">
    <text evidence="1">The sequence shown here is derived from an EMBL/GenBank/DDBJ whole genome shotgun (WGS) entry which is preliminary data.</text>
</comment>
<dbReference type="Gene3D" id="3.40.50.410">
    <property type="entry name" value="von Willebrand factor, type A domain"/>
    <property type="match status" value="1"/>
</dbReference>
<dbReference type="InterPro" id="IPR002227">
    <property type="entry name" value="Tyrosinase_Cu-bd"/>
</dbReference>
<dbReference type="InterPro" id="IPR036465">
    <property type="entry name" value="vWFA_dom_sf"/>
</dbReference>
<dbReference type="EMBL" id="CACRXK020000799">
    <property type="protein sequence ID" value="CAB3984903.1"/>
    <property type="molecule type" value="Genomic_DNA"/>
</dbReference>
<dbReference type="SUPFAM" id="SSF48056">
    <property type="entry name" value="Di-copper centre-containing domain"/>
    <property type="match status" value="1"/>
</dbReference>
<evidence type="ECO:0000313" key="1">
    <source>
        <dbReference type="EMBL" id="CAB3984903.1"/>
    </source>
</evidence>
<accession>A0A7D9HKT2</accession>
<dbReference type="Pfam" id="PF00264">
    <property type="entry name" value="Tyrosinase"/>
    <property type="match status" value="2"/>
</dbReference>
<dbReference type="PRINTS" id="PR00453">
    <property type="entry name" value="VWFADOMAIN"/>
</dbReference>
<proteinExistence type="predicted"/>
<dbReference type="SUPFAM" id="SSF53300">
    <property type="entry name" value="vWA-like"/>
    <property type="match status" value="1"/>
</dbReference>
<organism evidence="1 2">
    <name type="scientific">Paramuricea clavata</name>
    <name type="common">Red gorgonian</name>
    <name type="synonym">Violescent sea-whip</name>
    <dbReference type="NCBI Taxonomy" id="317549"/>
    <lineage>
        <taxon>Eukaryota</taxon>
        <taxon>Metazoa</taxon>
        <taxon>Cnidaria</taxon>
        <taxon>Anthozoa</taxon>
        <taxon>Octocorallia</taxon>
        <taxon>Malacalcyonacea</taxon>
        <taxon>Plexauridae</taxon>
        <taxon>Paramuricea</taxon>
    </lineage>
</organism>
<dbReference type="PANTHER" id="PTHR24020">
    <property type="entry name" value="COLLAGEN ALPHA"/>
    <property type="match status" value="1"/>
</dbReference>